<dbReference type="GO" id="GO:0003341">
    <property type="term" value="P:cilium movement"/>
    <property type="evidence" value="ECO:0007669"/>
    <property type="project" value="InterPro"/>
</dbReference>
<keyword evidence="2" id="KW-1185">Reference proteome</keyword>
<dbReference type="Proteomes" id="UP000708208">
    <property type="component" value="Unassembled WGS sequence"/>
</dbReference>
<dbReference type="PANTHER" id="PTHR46500">
    <property type="entry name" value="CILIA- AND FLAGELLA-ASSOCIATED PROTEIN 221"/>
    <property type="match status" value="1"/>
</dbReference>
<dbReference type="InterPro" id="IPR029676">
    <property type="entry name" value="CFAP221"/>
</dbReference>
<sequence length="553" mass="63260">MDCSAVTAEDICALADSKRHDNRIENQVVIVTPSRLKFPFDNAQVRTAPITIWNKTKQNVRFRILLPQTDIFEVYCDQVDVFANSEATIYVKCKPRNIQICVDCLEIQVKGQKGIRIPLEVLPSVDWFALPKFIALPLASLDKRVEARIDLPVPNDSRVFEFCIVSTLTPYFNVHPRFGKIGGPDGVTSLLVSFQSHEYVTLTYKLEIKFTGTDSPPYEINVFGRCVPNLDNEEIRKDLACVEALTSEVIEKKDLKCKDRRFRLKGTNKKDKAPTESDVMDLFTPGGIMKFLIQKKSNGHDPALMLGPLGVPVQKSLAAYHLKRDEFHNELNKEQIRQANLSFQPNKERIGADSSDFNRDKLNEIRQERERQKHEYAKAAGVEPNDPADVTRSGVEKLNQRSVQPSGLTPTPQFGVGANFTDERFFKDLYRVKRAILHPFIQAARGIITQWRADERLKKLGILKKQILQDRQKLPEGTVAEKKFTPYDCYGPRGEYPTCRDFEIAKNKSKQQSKRPFLTILTMKREKEKMNRLILVARPPWISCNILRELTNP</sequence>
<gene>
    <name evidence="1" type="ORF">AFUS01_LOCUS42890</name>
</gene>
<proteinExistence type="predicted"/>
<protein>
    <submittedName>
        <fullName evidence="1">Uncharacterized protein</fullName>
    </submittedName>
</protein>
<accession>A0A8J2Q4G9</accession>
<dbReference type="OrthoDB" id="5538672at2759"/>
<dbReference type="GO" id="GO:0044458">
    <property type="term" value="P:motile cilium assembly"/>
    <property type="evidence" value="ECO:0007669"/>
    <property type="project" value="TreeGrafter"/>
</dbReference>
<dbReference type="EMBL" id="CAJVCH010569296">
    <property type="protein sequence ID" value="CAG7833251.1"/>
    <property type="molecule type" value="Genomic_DNA"/>
</dbReference>
<dbReference type="GO" id="GO:0097729">
    <property type="term" value="C:9+2 motile cilium"/>
    <property type="evidence" value="ECO:0007669"/>
    <property type="project" value="TreeGrafter"/>
</dbReference>
<dbReference type="AlphaFoldDB" id="A0A8J2Q4G9"/>
<name>A0A8J2Q4G9_9HEXA</name>
<reference evidence="1" key="1">
    <citation type="submission" date="2021-06" db="EMBL/GenBank/DDBJ databases">
        <authorList>
            <person name="Hodson N. C."/>
            <person name="Mongue J. A."/>
            <person name="Jaron S. K."/>
        </authorList>
    </citation>
    <scope>NUCLEOTIDE SEQUENCE</scope>
</reference>
<organism evidence="1 2">
    <name type="scientific">Allacma fusca</name>
    <dbReference type="NCBI Taxonomy" id="39272"/>
    <lineage>
        <taxon>Eukaryota</taxon>
        <taxon>Metazoa</taxon>
        <taxon>Ecdysozoa</taxon>
        <taxon>Arthropoda</taxon>
        <taxon>Hexapoda</taxon>
        <taxon>Collembola</taxon>
        <taxon>Symphypleona</taxon>
        <taxon>Sminthuridae</taxon>
        <taxon>Allacma</taxon>
    </lineage>
</organism>
<evidence type="ECO:0000313" key="1">
    <source>
        <dbReference type="EMBL" id="CAG7833251.1"/>
    </source>
</evidence>
<dbReference type="PANTHER" id="PTHR46500:SF1">
    <property type="entry name" value="CILIA- AND FLAGELLA-ASSOCIATED PROTEIN 221"/>
    <property type="match status" value="1"/>
</dbReference>
<evidence type="ECO:0000313" key="2">
    <source>
        <dbReference type="Proteomes" id="UP000708208"/>
    </source>
</evidence>
<comment type="caution">
    <text evidence="1">The sequence shown here is derived from an EMBL/GenBank/DDBJ whole genome shotgun (WGS) entry which is preliminary data.</text>
</comment>